<evidence type="ECO:0000256" key="1">
    <source>
        <dbReference type="ARBA" id="ARBA00004141"/>
    </source>
</evidence>
<evidence type="ECO:0000256" key="6">
    <source>
        <dbReference type="ARBA" id="ARBA00022989"/>
    </source>
</evidence>
<dbReference type="SUPFAM" id="SSF81321">
    <property type="entry name" value="Family A G protein-coupled receptor-like"/>
    <property type="match status" value="1"/>
</dbReference>
<dbReference type="Pfam" id="PF05296">
    <property type="entry name" value="TAS2R"/>
    <property type="match status" value="1"/>
</dbReference>
<evidence type="ECO:0000256" key="2">
    <source>
        <dbReference type="ARBA" id="ARBA00007376"/>
    </source>
</evidence>
<gene>
    <name evidence="15" type="ORF">NDU88_000770</name>
</gene>
<evidence type="ECO:0000256" key="11">
    <source>
        <dbReference type="RuleBase" id="RU004423"/>
    </source>
</evidence>
<evidence type="ECO:0000256" key="12">
    <source>
        <dbReference type="RuleBase" id="RU004424"/>
    </source>
</evidence>
<evidence type="ECO:0000256" key="4">
    <source>
        <dbReference type="ARBA" id="ARBA00022606"/>
    </source>
</evidence>
<evidence type="ECO:0000256" key="7">
    <source>
        <dbReference type="ARBA" id="ARBA00023040"/>
    </source>
</evidence>
<reference evidence="15" key="1">
    <citation type="journal article" date="2022" name="bioRxiv">
        <title>Sequencing and chromosome-scale assembly of the giantPleurodeles waltlgenome.</title>
        <authorList>
            <person name="Brown T."/>
            <person name="Elewa A."/>
            <person name="Iarovenko S."/>
            <person name="Subramanian E."/>
            <person name="Araus A.J."/>
            <person name="Petzold A."/>
            <person name="Susuki M."/>
            <person name="Suzuki K.-i.T."/>
            <person name="Hayashi T."/>
            <person name="Toyoda A."/>
            <person name="Oliveira C."/>
            <person name="Osipova E."/>
            <person name="Leigh N.D."/>
            <person name="Simon A."/>
            <person name="Yun M.H."/>
        </authorList>
    </citation>
    <scope>NUCLEOTIDE SEQUENCE</scope>
    <source>
        <strain evidence="15">20211129_DDA</strain>
        <tissue evidence="15">Liver</tissue>
    </source>
</reference>
<dbReference type="PANTHER" id="PTHR11394:SF47">
    <property type="entry name" value="TASTE RECEPTOR TYPE 2 MEMBER 40"/>
    <property type="match status" value="1"/>
</dbReference>
<evidence type="ECO:0000259" key="14">
    <source>
        <dbReference type="PROSITE" id="PS50262"/>
    </source>
</evidence>
<feature type="transmembrane region" description="Helical" evidence="13">
    <location>
        <begin position="71"/>
        <end position="92"/>
    </location>
</feature>
<comment type="subcellular location">
    <subcellularLocation>
        <location evidence="1 12">Membrane</location>
        <topology evidence="1 12">Multi-pass membrane protein</topology>
    </subcellularLocation>
</comment>
<feature type="transmembrane region" description="Helical" evidence="13">
    <location>
        <begin position="218"/>
        <end position="237"/>
    </location>
</feature>
<keyword evidence="6 13" id="KW-1133">Transmembrane helix</keyword>
<name>A0AAV7P557_PLEWA</name>
<keyword evidence="8 12" id="KW-0472">Membrane</keyword>
<evidence type="ECO:0000256" key="13">
    <source>
        <dbReference type="SAM" id="Phobius"/>
    </source>
</evidence>
<dbReference type="InterPro" id="IPR007960">
    <property type="entry name" value="TAS2R"/>
</dbReference>
<dbReference type="GO" id="GO:0033038">
    <property type="term" value="F:bitter taste receptor activity"/>
    <property type="evidence" value="ECO:0007669"/>
    <property type="project" value="InterPro"/>
</dbReference>
<evidence type="ECO:0000256" key="10">
    <source>
        <dbReference type="ARBA" id="ARBA00023224"/>
    </source>
</evidence>
<keyword evidence="7 12" id="KW-0297">G-protein coupled receptor</keyword>
<evidence type="ECO:0000256" key="3">
    <source>
        <dbReference type="ARBA" id="ARBA00022480"/>
    </source>
</evidence>
<protein>
    <recommendedName>
        <fullName evidence="12">Taste receptor type 2</fullName>
    </recommendedName>
</protein>
<evidence type="ECO:0000313" key="16">
    <source>
        <dbReference type="Proteomes" id="UP001066276"/>
    </source>
</evidence>
<keyword evidence="9 12" id="KW-0675">Receptor</keyword>
<proteinExistence type="inferred from homology"/>
<dbReference type="EMBL" id="JANPWB010000011">
    <property type="protein sequence ID" value="KAJ1122274.1"/>
    <property type="molecule type" value="Genomic_DNA"/>
</dbReference>
<dbReference type="InterPro" id="IPR017452">
    <property type="entry name" value="GPCR_Rhodpsn_7TM"/>
</dbReference>
<feature type="transmembrane region" description="Helical" evidence="13">
    <location>
        <begin position="249"/>
        <end position="269"/>
    </location>
</feature>
<comment type="similarity">
    <text evidence="2 11">Belongs to the G-protein coupled receptor T2R family.</text>
</comment>
<dbReference type="PANTHER" id="PTHR11394">
    <property type="entry name" value="TASTE RECEPTOR TYPE 2"/>
    <property type="match status" value="1"/>
</dbReference>
<dbReference type="FunFam" id="1.20.1070.10:FF:000055">
    <property type="entry name" value="Taste receptor type 2"/>
    <property type="match status" value="1"/>
</dbReference>
<evidence type="ECO:0000256" key="5">
    <source>
        <dbReference type="ARBA" id="ARBA00022692"/>
    </source>
</evidence>
<evidence type="ECO:0000256" key="9">
    <source>
        <dbReference type="ARBA" id="ARBA00023170"/>
    </source>
</evidence>
<dbReference type="Gene3D" id="1.20.1070.10">
    <property type="entry name" value="Rhodopsin 7-helix transmembrane proteins"/>
    <property type="match status" value="1"/>
</dbReference>
<keyword evidence="16" id="KW-1185">Reference proteome</keyword>
<accession>A0AAV7P557</accession>
<dbReference type="GO" id="GO:0016020">
    <property type="term" value="C:membrane"/>
    <property type="evidence" value="ECO:0007669"/>
    <property type="project" value="UniProtKB-SubCell"/>
</dbReference>
<evidence type="ECO:0000313" key="15">
    <source>
        <dbReference type="EMBL" id="KAJ1122274.1"/>
    </source>
</evidence>
<organism evidence="15 16">
    <name type="scientific">Pleurodeles waltl</name>
    <name type="common">Iberian ribbed newt</name>
    <dbReference type="NCBI Taxonomy" id="8319"/>
    <lineage>
        <taxon>Eukaryota</taxon>
        <taxon>Metazoa</taxon>
        <taxon>Chordata</taxon>
        <taxon>Craniata</taxon>
        <taxon>Vertebrata</taxon>
        <taxon>Euteleostomi</taxon>
        <taxon>Amphibia</taxon>
        <taxon>Batrachia</taxon>
        <taxon>Caudata</taxon>
        <taxon>Salamandroidea</taxon>
        <taxon>Salamandridae</taxon>
        <taxon>Pleurodelinae</taxon>
        <taxon>Pleurodeles</taxon>
    </lineage>
</organism>
<dbReference type="PROSITE" id="PS50262">
    <property type="entry name" value="G_PROTEIN_RECEP_F1_2"/>
    <property type="match status" value="1"/>
</dbReference>
<keyword evidence="4 12" id="KW-0716">Sensory transduction</keyword>
<feature type="domain" description="G-protein coupled receptors family 1 profile" evidence="14">
    <location>
        <begin position="5"/>
        <end position="266"/>
    </location>
</feature>
<comment type="caution">
    <text evidence="15">The sequence shown here is derived from an EMBL/GenBank/DDBJ whole genome shotgun (WGS) entry which is preliminary data.</text>
</comment>
<dbReference type="Proteomes" id="UP001066276">
    <property type="component" value="Chromosome 7"/>
</dbReference>
<feature type="transmembrane region" description="Helical" evidence="13">
    <location>
        <begin position="159"/>
        <end position="189"/>
    </location>
</feature>
<evidence type="ECO:0000256" key="8">
    <source>
        <dbReference type="ARBA" id="ARBA00023136"/>
    </source>
</evidence>
<keyword evidence="10 12" id="KW-0807">Transducer</keyword>
<dbReference type="AlphaFoldDB" id="A0AAV7P557"/>
<dbReference type="GO" id="GO:0004930">
    <property type="term" value="F:G protein-coupled receptor activity"/>
    <property type="evidence" value="ECO:0007669"/>
    <property type="project" value="UniProtKB-KW"/>
</dbReference>
<feature type="transmembrane region" description="Helical" evidence="13">
    <location>
        <begin position="112"/>
        <end position="136"/>
    </location>
</feature>
<keyword evidence="3 12" id="KW-0919">Taste</keyword>
<keyword evidence="5 12" id="KW-0812">Transmembrane</keyword>
<sequence length="286" mass="32043">MGITGNGFIAAVIARQWAGSRRLPPPCDLLLLALGMINIPCQLCPAGEYFIGNIWGVVFKSDSASKTLYVLTPLLFISSFWFNTWLCLFYCIKIVNFSHPLFMRLKRGIDSFVSWSLLSSVLTPLSITVPGIFYYVKSAPVNSTATNITLAERVMNYNLWHALLMSIIGVFVPLVVIGISVVLILNSLYKHTRQMQRNHTGFTAGPSMDAHTRAAKTIFSLMVLYVLFDMSLLLALIDDTFYDESIKIYMYVCGVTLYPFINSMILIMGNTKLKAASVRILCRHQP</sequence>